<dbReference type="AlphaFoldDB" id="A0A328YL92"/>
<reference evidence="2 3" key="1">
    <citation type="submission" date="2018-06" db="EMBL/GenBank/DDBJ databases">
        <title>Genomic Encyclopedia of Archaeal and Bacterial Type Strains, Phase II (KMG-II): from individual species to whole genera.</title>
        <authorList>
            <person name="Goeker M."/>
        </authorList>
    </citation>
    <scope>NUCLEOTIDE SEQUENCE [LARGE SCALE GENOMIC DNA]</scope>
    <source>
        <strain evidence="2 3">DSM 25663</strain>
    </source>
</reference>
<feature type="transmembrane region" description="Helical" evidence="1">
    <location>
        <begin position="164"/>
        <end position="183"/>
    </location>
</feature>
<keyword evidence="3" id="KW-1185">Reference proteome</keyword>
<feature type="transmembrane region" description="Helical" evidence="1">
    <location>
        <begin position="38"/>
        <end position="62"/>
    </location>
</feature>
<comment type="caution">
    <text evidence="2">The sequence shown here is derived from an EMBL/GenBank/DDBJ whole genome shotgun (WGS) entry which is preliminary data.</text>
</comment>
<name>A0A328YL92_9FLAO</name>
<gene>
    <name evidence="2" type="ORF">CLV55_109130</name>
</gene>
<evidence type="ECO:0000313" key="2">
    <source>
        <dbReference type="EMBL" id="RAR70876.1"/>
    </source>
</evidence>
<protein>
    <submittedName>
        <fullName evidence="2">Uncharacterized protein</fullName>
    </submittedName>
</protein>
<proteinExistence type="predicted"/>
<organism evidence="2 3">
    <name type="scientific">Flavobacterium aciduliphilum</name>
    <dbReference type="NCBI Taxonomy" id="1101402"/>
    <lineage>
        <taxon>Bacteria</taxon>
        <taxon>Pseudomonadati</taxon>
        <taxon>Bacteroidota</taxon>
        <taxon>Flavobacteriia</taxon>
        <taxon>Flavobacteriales</taxon>
        <taxon>Flavobacteriaceae</taxon>
        <taxon>Flavobacterium</taxon>
    </lineage>
</organism>
<feature type="transmembrane region" description="Helical" evidence="1">
    <location>
        <begin position="74"/>
        <end position="98"/>
    </location>
</feature>
<evidence type="ECO:0000313" key="3">
    <source>
        <dbReference type="Proteomes" id="UP000248840"/>
    </source>
</evidence>
<dbReference type="RefSeq" id="WP_245902712.1">
    <property type="nucleotide sequence ID" value="NZ_QLSZ01000009.1"/>
</dbReference>
<sequence length="207" mass="24861">MMEDLDLLKKDWKRSENTFRQLSEFELYKMIHKKSSSIVKWILVISILEFIILRGLDFLILFDDEYQNKMNVVHLYNFEIILTVINYIVLILFISFFYKNFKTINASSSVKRLMKDILKTRRIVKYYVWYNLFLVAVSSTVAVFSEVKNNSILNAFYSKHETTLYLISFGIIVILFLVFWVFYKLLYGILLRKLNENYFELKKIDVA</sequence>
<dbReference type="EMBL" id="QLSZ01000009">
    <property type="protein sequence ID" value="RAR70876.1"/>
    <property type="molecule type" value="Genomic_DNA"/>
</dbReference>
<keyword evidence="1" id="KW-0472">Membrane</keyword>
<dbReference type="Proteomes" id="UP000248840">
    <property type="component" value="Unassembled WGS sequence"/>
</dbReference>
<keyword evidence="1" id="KW-0812">Transmembrane</keyword>
<keyword evidence="1" id="KW-1133">Transmembrane helix</keyword>
<evidence type="ECO:0000256" key="1">
    <source>
        <dbReference type="SAM" id="Phobius"/>
    </source>
</evidence>
<feature type="transmembrane region" description="Helical" evidence="1">
    <location>
        <begin position="124"/>
        <end position="144"/>
    </location>
</feature>
<accession>A0A328YL92</accession>